<comment type="caution">
    <text evidence="2">The sequence shown here is derived from an EMBL/GenBank/DDBJ whole genome shotgun (WGS) entry which is preliminary data.</text>
</comment>
<evidence type="ECO:0000256" key="1">
    <source>
        <dbReference type="SAM" id="MobiDB-lite"/>
    </source>
</evidence>
<dbReference type="EMBL" id="SMMG02000006">
    <property type="protein sequence ID" value="KAA3470811.1"/>
    <property type="molecule type" value="Genomic_DNA"/>
</dbReference>
<organism evidence="2 3">
    <name type="scientific">Gossypium australe</name>
    <dbReference type="NCBI Taxonomy" id="47621"/>
    <lineage>
        <taxon>Eukaryota</taxon>
        <taxon>Viridiplantae</taxon>
        <taxon>Streptophyta</taxon>
        <taxon>Embryophyta</taxon>
        <taxon>Tracheophyta</taxon>
        <taxon>Spermatophyta</taxon>
        <taxon>Magnoliopsida</taxon>
        <taxon>eudicotyledons</taxon>
        <taxon>Gunneridae</taxon>
        <taxon>Pentapetalae</taxon>
        <taxon>rosids</taxon>
        <taxon>malvids</taxon>
        <taxon>Malvales</taxon>
        <taxon>Malvaceae</taxon>
        <taxon>Malvoideae</taxon>
        <taxon>Gossypium</taxon>
    </lineage>
</organism>
<reference evidence="3" key="1">
    <citation type="journal article" date="2019" name="Plant Biotechnol. J.">
        <title>Genome sequencing of the Australian wild diploid species Gossypium australe highlights disease resistance and delayed gland morphogenesis.</title>
        <authorList>
            <person name="Cai Y."/>
            <person name="Cai X."/>
            <person name="Wang Q."/>
            <person name="Wang P."/>
            <person name="Zhang Y."/>
            <person name="Cai C."/>
            <person name="Xu Y."/>
            <person name="Wang K."/>
            <person name="Zhou Z."/>
            <person name="Wang C."/>
            <person name="Geng S."/>
            <person name="Li B."/>
            <person name="Dong Q."/>
            <person name="Hou Y."/>
            <person name="Wang H."/>
            <person name="Ai P."/>
            <person name="Liu Z."/>
            <person name="Yi F."/>
            <person name="Sun M."/>
            <person name="An G."/>
            <person name="Cheng J."/>
            <person name="Zhang Y."/>
            <person name="Shi Q."/>
            <person name="Xie Y."/>
            <person name="Shi X."/>
            <person name="Chang Y."/>
            <person name="Huang F."/>
            <person name="Chen Y."/>
            <person name="Hong S."/>
            <person name="Mi L."/>
            <person name="Sun Q."/>
            <person name="Zhang L."/>
            <person name="Zhou B."/>
            <person name="Peng R."/>
            <person name="Zhang X."/>
            <person name="Liu F."/>
        </authorList>
    </citation>
    <scope>NUCLEOTIDE SEQUENCE [LARGE SCALE GENOMIC DNA]</scope>
    <source>
        <strain evidence="3">cv. PA1801</strain>
    </source>
</reference>
<name>A0A5B6VNR4_9ROSI</name>
<dbReference type="Proteomes" id="UP000325315">
    <property type="component" value="Unassembled WGS sequence"/>
</dbReference>
<dbReference type="AlphaFoldDB" id="A0A5B6VNR4"/>
<keyword evidence="3" id="KW-1185">Reference proteome</keyword>
<dbReference type="OrthoDB" id="2272416at2759"/>
<sequence>MWLARSFYLRLPRISARPSNTTTRGRPSRNAGNVSSGKGVTRDSAVRFEAKMLARAYAICAHRHLIKNFPVESTEFVIKVSNPLGKYVLVDRVCKNCPLMT</sequence>
<proteinExistence type="predicted"/>
<evidence type="ECO:0000313" key="2">
    <source>
        <dbReference type="EMBL" id="KAA3470811.1"/>
    </source>
</evidence>
<evidence type="ECO:0000313" key="3">
    <source>
        <dbReference type="Proteomes" id="UP000325315"/>
    </source>
</evidence>
<feature type="compositionally biased region" description="Polar residues" evidence="1">
    <location>
        <begin position="17"/>
        <end position="38"/>
    </location>
</feature>
<feature type="region of interest" description="Disordered" evidence="1">
    <location>
        <begin position="17"/>
        <end position="40"/>
    </location>
</feature>
<accession>A0A5B6VNR4</accession>
<gene>
    <name evidence="2" type="ORF">EPI10_016491</name>
</gene>
<protein>
    <submittedName>
        <fullName evidence="2">Gag-Pol polyprotein</fullName>
    </submittedName>
</protein>